<dbReference type="AlphaFoldDB" id="A0A8H8UEH3"/>
<dbReference type="GO" id="GO:0000981">
    <property type="term" value="F:DNA-binding transcription factor activity, RNA polymerase II-specific"/>
    <property type="evidence" value="ECO:0007669"/>
    <property type="project" value="InterPro"/>
</dbReference>
<dbReference type="CDD" id="cd12148">
    <property type="entry name" value="fungal_TF_MHR"/>
    <property type="match status" value="1"/>
</dbReference>
<dbReference type="OrthoDB" id="4934715at2759"/>
<evidence type="ECO:0000256" key="1">
    <source>
        <dbReference type="ARBA" id="ARBA00004123"/>
    </source>
</evidence>
<reference evidence="4 5" key="1">
    <citation type="submission" date="2018-05" db="EMBL/GenBank/DDBJ databases">
        <title>Genome sequencing and assembly of the regulated plant pathogen Lachnellula willkommii and related sister species for the development of diagnostic species identification markers.</title>
        <authorList>
            <person name="Giroux E."/>
            <person name="Bilodeau G."/>
        </authorList>
    </citation>
    <scope>NUCLEOTIDE SEQUENCE [LARGE SCALE GENOMIC DNA]</scope>
    <source>
        <strain evidence="4 5">CBS 197.66</strain>
    </source>
</reference>
<dbReference type="Proteomes" id="UP000462212">
    <property type="component" value="Unassembled WGS sequence"/>
</dbReference>
<evidence type="ECO:0000259" key="3">
    <source>
        <dbReference type="Pfam" id="PF00172"/>
    </source>
</evidence>
<dbReference type="GO" id="GO:0005634">
    <property type="term" value="C:nucleus"/>
    <property type="evidence" value="ECO:0007669"/>
    <property type="project" value="UniProtKB-SubCell"/>
</dbReference>
<organism evidence="4 5">
    <name type="scientific">Lachnellula subtilissima</name>
    <dbReference type="NCBI Taxonomy" id="602034"/>
    <lineage>
        <taxon>Eukaryota</taxon>
        <taxon>Fungi</taxon>
        <taxon>Dikarya</taxon>
        <taxon>Ascomycota</taxon>
        <taxon>Pezizomycotina</taxon>
        <taxon>Leotiomycetes</taxon>
        <taxon>Helotiales</taxon>
        <taxon>Lachnaceae</taxon>
        <taxon>Lachnellula</taxon>
    </lineage>
</organism>
<dbReference type="PANTHER" id="PTHR31001">
    <property type="entry name" value="UNCHARACTERIZED TRANSCRIPTIONAL REGULATORY PROTEIN"/>
    <property type="match status" value="1"/>
</dbReference>
<dbReference type="InterPro" id="IPR050613">
    <property type="entry name" value="Sec_Metabolite_Reg"/>
</dbReference>
<gene>
    <name evidence="4" type="primary">fsa6_5</name>
    <name evidence="4" type="ORF">LSUB1_G002724</name>
</gene>
<evidence type="ECO:0000313" key="4">
    <source>
        <dbReference type="EMBL" id="TVY40841.1"/>
    </source>
</evidence>
<sequence length="388" mass="43074">MSTTPPEQTATPSLKHGTKAADSAAALLYILQDWEVSGSHIQKFPQTLDVLAARANRYNSGYGDCEPSLTSRRLRCDRNFPCQNCIKRDLSASCTYAHANVRRDRATPTHSSSVTGKSKDVQSQISHLEELVITLMNKTNRNGNGNVNSNASLEDSTRLLQEKPKALEDQWAEVHGVKKAEKSFGRINMEDDQQNYVGSAHWAAILENIACLKDQFGNFEPSVEEETNQPSPEPISKGPDLLVGGLAKATRSEILASLPSRSFVDHLVGEYLECADMGAAMFHAPTFMKEYEIFWANPTRTPITWIGLLFAILSLTAYFQMMTESSSFGDFPDMALRDPVEAIGVFREKTVQCLILGNYTEPGPHTVETLLLYYIVEHFRSPDTQFGA</sequence>
<dbReference type="GO" id="GO:0008270">
    <property type="term" value="F:zinc ion binding"/>
    <property type="evidence" value="ECO:0007669"/>
    <property type="project" value="InterPro"/>
</dbReference>
<dbReference type="PANTHER" id="PTHR31001:SF49">
    <property type="entry name" value="ZN(II)2CYS6 TRANSCRIPTION FACTOR (EUROFUNG)"/>
    <property type="match status" value="1"/>
</dbReference>
<dbReference type="Gene3D" id="4.10.240.10">
    <property type="entry name" value="Zn(2)-C6 fungal-type DNA-binding domain"/>
    <property type="match status" value="1"/>
</dbReference>
<dbReference type="EMBL" id="QGMJ01000162">
    <property type="protein sequence ID" value="TVY40841.1"/>
    <property type="molecule type" value="Genomic_DNA"/>
</dbReference>
<accession>A0A8H8UEH3</accession>
<dbReference type="CDD" id="cd00067">
    <property type="entry name" value="GAL4"/>
    <property type="match status" value="1"/>
</dbReference>
<protein>
    <submittedName>
        <fullName evidence="4">Fusarisetin A cluster transcription factor</fullName>
    </submittedName>
</protein>
<dbReference type="InterPro" id="IPR001138">
    <property type="entry name" value="Zn2Cys6_DnaBD"/>
</dbReference>
<feature type="domain" description="Zn(2)-C6 fungal-type" evidence="3">
    <location>
        <begin position="71"/>
        <end position="98"/>
    </location>
</feature>
<evidence type="ECO:0000313" key="5">
    <source>
        <dbReference type="Proteomes" id="UP000462212"/>
    </source>
</evidence>
<dbReference type="InterPro" id="IPR036864">
    <property type="entry name" value="Zn2-C6_fun-type_DNA-bd_sf"/>
</dbReference>
<comment type="subcellular location">
    <subcellularLocation>
        <location evidence="1">Nucleus</location>
    </subcellularLocation>
</comment>
<evidence type="ECO:0000256" key="2">
    <source>
        <dbReference type="ARBA" id="ARBA00023242"/>
    </source>
</evidence>
<keyword evidence="2" id="KW-0539">Nucleus</keyword>
<proteinExistence type="predicted"/>
<dbReference type="Pfam" id="PF00172">
    <property type="entry name" value="Zn_clus"/>
    <property type="match status" value="1"/>
</dbReference>
<name>A0A8H8UEH3_9HELO</name>
<keyword evidence="5" id="KW-1185">Reference proteome</keyword>
<comment type="caution">
    <text evidence="4">The sequence shown here is derived from an EMBL/GenBank/DDBJ whole genome shotgun (WGS) entry which is preliminary data.</text>
</comment>